<dbReference type="PATRIC" id="fig|442.7.peg.2549"/>
<dbReference type="RefSeq" id="WP_062493999.1">
    <property type="nucleotide sequence ID" value="NZ_LHZB01000091.1"/>
</dbReference>
<organism evidence="1 2">
    <name type="scientific">Gluconobacter potus</name>
    <dbReference type="NCBI Taxonomy" id="2724927"/>
    <lineage>
        <taxon>Bacteria</taxon>
        <taxon>Pseudomonadati</taxon>
        <taxon>Pseudomonadota</taxon>
        <taxon>Alphaproteobacteria</taxon>
        <taxon>Acetobacterales</taxon>
        <taxon>Acetobacteraceae</taxon>
        <taxon>Gluconobacter</taxon>
    </lineage>
</organism>
<comment type="caution">
    <text evidence="1">The sequence shown here is derived from an EMBL/GenBank/DDBJ whole genome shotgun (WGS) entry which is preliminary data.</text>
</comment>
<gene>
    <name evidence="1" type="ORF">AD929_02390</name>
</gene>
<sequence>MRPTALPAPYGWPYGTGVTLSVPDPEEVNVRNVAYMLSMHGCPPPTAVRAAEALSSAGQWTARLMTSVTASVNMPRDLELVGVKVMIEDHVPEHNDDHYHTRRKRDFIGTHPNPDVVLQLIDRVLADRPWNKPADVPRPPVTLLDDYNQRDFRM</sequence>
<proteinExistence type="predicted"/>
<dbReference type="Proteomes" id="UP000075573">
    <property type="component" value="Unassembled WGS sequence"/>
</dbReference>
<name>A0A149QYY1_9PROT</name>
<protein>
    <submittedName>
        <fullName evidence="1">Uncharacterized protein</fullName>
    </submittedName>
</protein>
<accession>A0A149QYY1</accession>
<dbReference type="AlphaFoldDB" id="A0A149QYY1"/>
<evidence type="ECO:0000313" key="1">
    <source>
        <dbReference type="EMBL" id="KXV02520.1"/>
    </source>
</evidence>
<evidence type="ECO:0000313" key="2">
    <source>
        <dbReference type="Proteomes" id="UP000075573"/>
    </source>
</evidence>
<reference evidence="1 2" key="1">
    <citation type="submission" date="2015-06" db="EMBL/GenBank/DDBJ databases">
        <title>Improved classification and identification of acetic acid bacteria using matrix-assisted laser desorption/ionization time-of-flight mass spectrometry; Gluconobacter nephelii and Gluconobacter uchimurae are later heterotypic synonyms of Gluconobacter japonicus and Gluconobacter oxydans, respectively.</title>
        <authorList>
            <person name="Li L."/>
            <person name="Cleenwerck I."/>
            <person name="De Vuyst L."/>
            <person name="Vandamme P."/>
        </authorList>
    </citation>
    <scope>NUCLEOTIDE SEQUENCE [LARGE SCALE GENOMIC DNA]</scope>
    <source>
        <strain evidence="1 2">LMG 1764</strain>
    </source>
</reference>
<dbReference type="EMBL" id="LHZB01000091">
    <property type="protein sequence ID" value="KXV02520.1"/>
    <property type="molecule type" value="Genomic_DNA"/>
</dbReference>